<reference evidence="2 3" key="1">
    <citation type="submission" date="2018-07" db="EMBL/GenBank/DDBJ databases">
        <title>Corallincola holothuriorum sp. nov., a new facultative anaerobe isolated from sea cucumber Apostichopus japonicus.</title>
        <authorList>
            <person name="Xia H."/>
        </authorList>
    </citation>
    <scope>NUCLEOTIDE SEQUENCE [LARGE SCALE GENOMIC DNA]</scope>
    <source>
        <strain evidence="2 3">C4</strain>
    </source>
</reference>
<dbReference type="RefSeq" id="WP_114338214.1">
    <property type="nucleotide sequence ID" value="NZ_QPID01000005.1"/>
</dbReference>
<keyword evidence="1" id="KW-1133">Transmembrane helix</keyword>
<dbReference type="AlphaFoldDB" id="A0A368NH59"/>
<sequence length="218" mass="24742">MTDSQSRPFKQACQDYFAAVQLDEQELKQLHKRFQSVPEAVSNATEAPQRHRQDNKEQTIQWRMWLGLAATLCAFALVLWHNLPMQSTTALHLAQLIADEVVANHRKLKPLEVQGQELKLVRGYFRQLTFQPIDSAQLQQWQLTGGRYCSIQGVDAAQLRYTDSEGGLSTLYQIALPAGWGKELFAERAAPVVMLYSAGYRVRIWQEKGLLLAQVTAD</sequence>
<organism evidence="2 3">
    <name type="scientific">Corallincola holothuriorum</name>
    <dbReference type="NCBI Taxonomy" id="2282215"/>
    <lineage>
        <taxon>Bacteria</taxon>
        <taxon>Pseudomonadati</taxon>
        <taxon>Pseudomonadota</taxon>
        <taxon>Gammaproteobacteria</taxon>
        <taxon>Alteromonadales</taxon>
        <taxon>Psychromonadaceae</taxon>
        <taxon>Corallincola</taxon>
    </lineage>
</organism>
<gene>
    <name evidence="2" type="ORF">DU002_09885</name>
</gene>
<proteinExistence type="predicted"/>
<keyword evidence="1" id="KW-0812">Transmembrane</keyword>
<dbReference type="OrthoDB" id="6199345at2"/>
<accession>A0A368NH59</accession>
<name>A0A368NH59_9GAMM</name>
<protein>
    <recommendedName>
        <fullName evidence="4">Anti-sigma factor</fullName>
    </recommendedName>
</protein>
<evidence type="ECO:0000313" key="2">
    <source>
        <dbReference type="EMBL" id="RCU49927.1"/>
    </source>
</evidence>
<evidence type="ECO:0000256" key="1">
    <source>
        <dbReference type="SAM" id="Phobius"/>
    </source>
</evidence>
<keyword evidence="3" id="KW-1185">Reference proteome</keyword>
<dbReference type="Proteomes" id="UP000252558">
    <property type="component" value="Unassembled WGS sequence"/>
</dbReference>
<dbReference type="EMBL" id="QPID01000005">
    <property type="protein sequence ID" value="RCU49927.1"/>
    <property type="molecule type" value="Genomic_DNA"/>
</dbReference>
<feature type="transmembrane region" description="Helical" evidence="1">
    <location>
        <begin position="62"/>
        <end position="80"/>
    </location>
</feature>
<evidence type="ECO:0008006" key="4">
    <source>
        <dbReference type="Google" id="ProtNLM"/>
    </source>
</evidence>
<comment type="caution">
    <text evidence="2">The sequence shown here is derived from an EMBL/GenBank/DDBJ whole genome shotgun (WGS) entry which is preliminary data.</text>
</comment>
<keyword evidence="1" id="KW-0472">Membrane</keyword>
<evidence type="ECO:0000313" key="3">
    <source>
        <dbReference type="Proteomes" id="UP000252558"/>
    </source>
</evidence>